<keyword evidence="5" id="KW-1015">Disulfide bond</keyword>
<evidence type="ECO:0000256" key="6">
    <source>
        <dbReference type="SAM" id="MobiDB-lite"/>
    </source>
</evidence>
<keyword evidence="2" id="KW-0964">Secreted</keyword>
<feature type="compositionally biased region" description="Polar residues" evidence="6">
    <location>
        <begin position="915"/>
        <end position="924"/>
    </location>
</feature>
<dbReference type="InterPro" id="IPR000884">
    <property type="entry name" value="TSP1_rpt"/>
</dbReference>
<dbReference type="InterPro" id="IPR003599">
    <property type="entry name" value="Ig_sub"/>
</dbReference>
<dbReference type="SMART" id="SM00408">
    <property type="entry name" value="IGc2"/>
    <property type="match status" value="1"/>
</dbReference>
<comment type="subcellular location">
    <subcellularLocation>
        <location evidence="1">Secreted</location>
    </subcellularLocation>
</comment>
<dbReference type="InterPro" id="IPR013273">
    <property type="entry name" value="ADAMTS/ADAMTS-like"/>
</dbReference>
<keyword evidence="3" id="KW-0732">Signal</keyword>
<dbReference type="PROSITE" id="PS50092">
    <property type="entry name" value="TSP1"/>
    <property type="match status" value="8"/>
</dbReference>
<dbReference type="InterPro" id="IPR045371">
    <property type="entry name" value="ADAMTS_CR_3"/>
</dbReference>
<evidence type="ECO:0000313" key="8">
    <source>
        <dbReference type="Proteomes" id="UP000015103"/>
    </source>
</evidence>
<dbReference type="FunFam" id="2.20.100.10:FF:000005">
    <property type="entry name" value="ADAM metallopeptidase with thrombospondin type 1 motif 9"/>
    <property type="match status" value="1"/>
</dbReference>
<reference evidence="7" key="1">
    <citation type="submission" date="2015-05" db="UniProtKB">
        <authorList>
            <consortium name="EnsemblMetazoa"/>
        </authorList>
    </citation>
    <scope>IDENTIFICATION</scope>
</reference>
<dbReference type="EnsemblMetazoa" id="RPRC015188-RA">
    <property type="protein sequence ID" value="RPRC015188-PA"/>
    <property type="gene ID" value="RPRC015188"/>
</dbReference>
<dbReference type="STRING" id="13249.T1IFW9"/>
<name>T1IFW9_RHOPR</name>
<dbReference type="OMA" id="ECDANTK"/>
<dbReference type="InterPro" id="IPR003598">
    <property type="entry name" value="Ig_sub2"/>
</dbReference>
<sequence length="1293" mass="144226">QRGSWSEWSPCSRTCDGGTSFQIRRCTHSRGCVGSAIKYRICNMQPCPDLIEFRDQQCAAYNDVPYEGSLHTWRAYEGPEPCQLWCQTESGLVAKLAESVKDGTRCRSGSLDLCVDGHCQKVGCDLVIGSDAKVDACGICGGDSTSCIQPLYHWVVESASLCSVTCGTGYKMSQVLCKNVVSGVPVDPKLCDSSQQPEITMIECNTHPCPSKWVAGAWSKCSVMCGSGTRSRTVSCMQKTNSTMVKVPDELCKGSKLREVELCNMMPCPPTWNVGPWSGCSVSCGEGVRTRKVTCKSETTTYENEEEEACDKTLKPDTSHPCTTGIPCNQVLFLGFLFFSHNFLASQILVCLSAGRVFQSNDRLETWELARSYDRFYRKKLERGDVKGSNHTGCLMERVSEAHMKVRVLPFNHGHQHLKGGRTSPKKGLINVLRYQLILRCNYGCTNSSLVPSKTEVCFKPEPWSDCSVTCGEGVRRREVHCTIFLEFSRTFARLPDSHCQGTKPPVSERCVEKPCALGNRQFSESAIRVAPHRTGKTYTWKMKGYTHCSASCLGGVQESIIMCVQEDDEKVVGPFLCSSETRPEALTQTCNDHPCPPRWNYSEFESCSKPCGMGIQTREVECIHEVTRGGDNTVVVPDHMCPQPPPTDRQHCNILDCPVAWHTSEWSKCNKRCGGGVKTRTVECKQVMAQNHVVPRPPNLCPKNRPPSRRPCNTKPCPSHDQRPPIIASNQTYVQTNPVKRRVALKIGGTAQVFHGSQVKIKCPVKKFDRSKIQWAKDHKLISSSSKYKISKKGALKIQEASYGDTGIFTCLAGRSSADITITVKARPGEFPSSEEIEKHISNQLDTASLPTGMTNNGEVGSRPFLLPGDDESHEQRPGELGSGTGTQRTRQKPAQITTIRHDRNKPDPAWPQHHSQSTTNSHLDQHEQRTKDSSKEICMKLTLLIRQLEIISGTTSEEPDHLEAPVSSASRAMPHLNQLIYNLQVSELAYSHKFDINNIIFRNPCRDERPVAEQPAFIADADEFVEAEDAINTDKPEEIELSKLAAVTDDTFGNANDLKFHWELTDWSPCTVSCGKDGFQAANSLQENSREFLLSLFNIRTSSDYLFIVTESVDGHMCEDAGIEMPQIKRACTPTPCPKWKVAEWQPCSEARCFTYNTAMQRRGIECALANGTIVDQKMCNEVTKPILRQECYNDRCKGTWRVGDWSECAASCNAQGVKYRILQCVWFGTKKAAGNACRDIPRPAVMKMCKGPPCTDKFDCTDHSKYCQNIRAMNMCRKYRYQTQCCQSCR</sequence>
<keyword evidence="8" id="KW-1185">Reference proteome</keyword>
<dbReference type="PRINTS" id="PR01857">
    <property type="entry name" value="ADAMTSFAMILY"/>
</dbReference>
<dbReference type="VEuPathDB" id="VectorBase:RPRC015188"/>
<proteinExistence type="predicted"/>
<dbReference type="InterPro" id="IPR013098">
    <property type="entry name" value="Ig_I-set"/>
</dbReference>
<keyword evidence="4" id="KW-0677">Repeat</keyword>
<evidence type="ECO:0000256" key="4">
    <source>
        <dbReference type="ARBA" id="ARBA00022737"/>
    </source>
</evidence>
<evidence type="ECO:0000256" key="1">
    <source>
        <dbReference type="ARBA" id="ARBA00004613"/>
    </source>
</evidence>
<dbReference type="SUPFAM" id="SSF82895">
    <property type="entry name" value="TSP-1 type 1 repeat"/>
    <property type="match status" value="9"/>
</dbReference>
<protein>
    <recommendedName>
        <fullName evidence="9">PLAC domain-containing protein</fullName>
    </recommendedName>
</protein>
<dbReference type="PANTHER" id="PTHR13723:SF313">
    <property type="entry name" value="PEPTIDASE M12B DOMAIN-CONTAINING PROTEIN"/>
    <property type="match status" value="1"/>
</dbReference>
<accession>T1IFW9</accession>
<dbReference type="PROSITE" id="PS50900">
    <property type="entry name" value="PLAC"/>
    <property type="match status" value="1"/>
</dbReference>
<dbReference type="GO" id="GO:0030198">
    <property type="term" value="P:extracellular matrix organization"/>
    <property type="evidence" value="ECO:0007669"/>
    <property type="project" value="InterPro"/>
</dbReference>
<organism evidence="7 8">
    <name type="scientific">Rhodnius prolixus</name>
    <name type="common">Triatomid bug</name>
    <dbReference type="NCBI Taxonomy" id="13249"/>
    <lineage>
        <taxon>Eukaryota</taxon>
        <taxon>Metazoa</taxon>
        <taxon>Ecdysozoa</taxon>
        <taxon>Arthropoda</taxon>
        <taxon>Hexapoda</taxon>
        <taxon>Insecta</taxon>
        <taxon>Pterygota</taxon>
        <taxon>Neoptera</taxon>
        <taxon>Paraneoptera</taxon>
        <taxon>Hemiptera</taxon>
        <taxon>Heteroptera</taxon>
        <taxon>Panheteroptera</taxon>
        <taxon>Cimicomorpha</taxon>
        <taxon>Reduviidae</taxon>
        <taxon>Triatominae</taxon>
        <taxon>Rhodnius</taxon>
    </lineage>
</organism>
<dbReference type="HOGENOM" id="CLU_004623_0_0_1"/>
<dbReference type="Gene3D" id="2.60.40.10">
    <property type="entry name" value="Immunoglobulins"/>
    <property type="match status" value="1"/>
</dbReference>
<dbReference type="PANTHER" id="PTHR13723">
    <property type="entry name" value="ADAMTS A DISINTEGRIN AND METALLOPROTEASE WITH THROMBOSPONDIN MOTIFS PROTEASE"/>
    <property type="match status" value="1"/>
</dbReference>
<dbReference type="Gene3D" id="2.20.100.10">
    <property type="entry name" value="Thrombospondin type-1 (TSP1) repeat"/>
    <property type="match status" value="10"/>
</dbReference>
<dbReference type="InParanoid" id="T1IFW9"/>
<dbReference type="Pfam" id="PF08686">
    <property type="entry name" value="PLAC"/>
    <property type="match status" value="1"/>
</dbReference>
<dbReference type="Pfam" id="PF19236">
    <property type="entry name" value="ADAMTS_CR_3"/>
    <property type="match status" value="1"/>
</dbReference>
<dbReference type="GO" id="GO:0005576">
    <property type="term" value="C:extracellular region"/>
    <property type="evidence" value="ECO:0007669"/>
    <property type="project" value="UniProtKB-SubCell"/>
</dbReference>
<dbReference type="InterPro" id="IPR036383">
    <property type="entry name" value="TSP1_rpt_sf"/>
</dbReference>
<dbReference type="Pfam" id="PF19030">
    <property type="entry name" value="TSP1_ADAMTS"/>
    <property type="match status" value="8"/>
</dbReference>
<dbReference type="InterPro" id="IPR010909">
    <property type="entry name" value="PLAC"/>
</dbReference>
<feature type="region of interest" description="Disordered" evidence="6">
    <location>
        <begin position="696"/>
        <end position="728"/>
    </location>
</feature>
<dbReference type="InterPro" id="IPR007110">
    <property type="entry name" value="Ig-like_dom"/>
</dbReference>
<dbReference type="FunCoup" id="T1IFW9">
    <property type="interactions" value="190"/>
</dbReference>
<evidence type="ECO:0000256" key="5">
    <source>
        <dbReference type="ARBA" id="ARBA00023157"/>
    </source>
</evidence>
<dbReference type="Pfam" id="PF00090">
    <property type="entry name" value="TSP_1"/>
    <property type="match status" value="2"/>
</dbReference>
<evidence type="ECO:0000256" key="2">
    <source>
        <dbReference type="ARBA" id="ARBA00022525"/>
    </source>
</evidence>
<dbReference type="SMART" id="SM00409">
    <property type="entry name" value="IG"/>
    <property type="match status" value="1"/>
</dbReference>
<dbReference type="InterPro" id="IPR050439">
    <property type="entry name" value="ADAMTS_ADAMTS-like"/>
</dbReference>
<dbReference type="Pfam" id="PF07679">
    <property type="entry name" value="I-set"/>
    <property type="match status" value="1"/>
</dbReference>
<feature type="region of interest" description="Disordered" evidence="6">
    <location>
        <begin position="843"/>
        <end position="935"/>
    </location>
</feature>
<dbReference type="InterPro" id="IPR013783">
    <property type="entry name" value="Ig-like_fold"/>
</dbReference>
<dbReference type="PROSITE" id="PS50835">
    <property type="entry name" value="IG_LIKE"/>
    <property type="match status" value="1"/>
</dbReference>
<evidence type="ECO:0000256" key="3">
    <source>
        <dbReference type="ARBA" id="ARBA00022729"/>
    </source>
</evidence>
<feature type="compositionally biased region" description="Polar residues" evidence="6">
    <location>
        <begin position="843"/>
        <end position="860"/>
    </location>
</feature>
<feature type="compositionally biased region" description="Basic and acidic residues" evidence="6">
    <location>
        <begin position="925"/>
        <end position="935"/>
    </location>
</feature>
<evidence type="ECO:0000313" key="7">
    <source>
        <dbReference type="EnsemblMetazoa" id="RPRC015188-PA"/>
    </source>
</evidence>
<dbReference type="SUPFAM" id="SSF48726">
    <property type="entry name" value="Immunoglobulin"/>
    <property type="match status" value="1"/>
</dbReference>
<dbReference type="SMART" id="SM00209">
    <property type="entry name" value="TSP1"/>
    <property type="match status" value="10"/>
</dbReference>
<feature type="compositionally biased region" description="Polar residues" evidence="6">
    <location>
        <begin position="887"/>
        <end position="900"/>
    </location>
</feature>
<dbReference type="Proteomes" id="UP000015103">
    <property type="component" value="Unassembled WGS sequence"/>
</dbReference>
<dbReference type="EMBL" id="ACPB03011476">
    <property type="status" value="NOT_ANNOTATED_CDS"/>
    <property type="molecule type" value="Genomic_DNA"/>
</dbReference>
<evidence type="ECO:0008006" key="9">
    <source>
        <dbReference type="Google" id="ProtNLM"/>
    </source>
</evidence>
<dbReference type="InterPro" id="IPR036179">
    <property type="entry name" value="Ig-like_dom_sf"/>
</dbReference>
<dbReference type="eggNOG" id="KOG3538">
    <property type="taxonomic scope" value="Eukaryota"/>
</dbReference>